<organism evidence="1 2">
    <name type="scientific">Penicillium alfredii</name>
    <dbReference type="NCBI Taxonomy" id="1506179"/>
    <lineage>
        <taxon>Eukaryota</taxon>
        <taxon>Fungi</taxon>
        <taxon>Dikarya</taxon>
        <taxon>Ascomycota</taxon>
        <taxon>Pezizomycotina</taxon>
        <taxon>Eurotiomycetes</taxon>
        <taxon>Eurotiomycetidae</taxon>
        <taxon>Eurotiales</taxon>
        <taxon>Aspergillaceae</taxon>
        <taxon>Penicillium</taxon>
    </lineage>
</organism>
<dbReference type="RefSeq" id="XP_056515385.1">
    <property type="nucleotide sequence ID" value="XM_056652118.1"/>
</dbReference>
<keyword evidence="2" id="KW-1185">Reference proteome</keyword>
<evidence type="ECO:0000313" key="2">
    <source>
        <dbReference type="Proteomes" id="UP001141434"/>
    </source>
</evidence>
<reference evidence="1" key="2">
    <citation type="journal article" date="2023" name="IMA Fungus">
        <title>Comparative genomic study of the Penicillium genus elucidates a diverse pangenome and 15 lateral gene transfer events.</title>
        <authorList>
            <person name="Petersen C."/>
            <person name="Sorensen T."/>
            <person name="Nielsen M.R."/>
            <person name="Sondergaard T.E."/>
            <person name="Sorensen J.L."/>
            <person name="Fitzpatrick D.A."/>
            <person name="Frisvad J.C."/>
            <person name="Nielsen K.L."/>
        </authorList>
    </citation>
    <scope>NUCLEOTIDE SEQUENCE</scope>
    <source>
        <strain evidence="1">IBT 34128</strain>
    </source>
</reference>
<dbReference type="EMBL" id="JAPMSZ010000002">
    <property type="protein sequence ID" value="KAJ5111906.1"/>
    <property type="molecule type" value="Genomic_DNA"/>
</dbReference>
<sequence>MAERELYAYRKSRFVRDARVDLLHLCFDTTFSRQMDDGGIIHRLGKIVEIQGFLRLRQENHVPVIVSAFDLEHRMRLRDEAESLPWLEVDENYRLQAEDHQSLIDVAHRKLGPGNQWWVIDIYVTAGVDPGTKSWKINGGQLSKMFHVRREEGIWADMSIGVLHKLKAMRCDEPILCYLQLIRRTFHDLMGGSDLLPQVDAITVRMLTSRAPKFSEQDLKFLDREIKKGLLFRKIQDPQQRNDIWEQLKDIEYPIPTLKTFF</sequence>
<reference evidence="1" key="1">
    <citation type="submission" date="2022-11" db="EMBL/GenBank/DDBJ databases">
        <authorList>
            <person name="Petersen C."/>
        </authorList>
    </citation>
    <scope>NUCLEOTIDE SEQUENCE</scope>
    <source>
        <strain evidence="1">IBT 34128</strain>
    </source>
</reference>
<dbReference type="Pfam" id="PF12520">
    <property type="entry name" value="DUF3723"/>
    <property type="match status" value="1"/>
</dbReference>
<proteinExistence type="predicted"/>
<dbReference type="Proteomes" id="UP001141434">
    <property type="component" value="Unassembled WGS sequence"/>
</dbReference>
<accession>A0A9W9G4L2</accession>
<protein>
    <submittedName>
        <fullName evidence="1">Uncharacterized protein</fullName>
    </submittedName>
</protein>
<name>A0A9W9G4L2_9EURO</name>
<dbReference type="OrthoDB" id="4227485at2759"/>
<dbReference type="InterPro" id="IPR022198">
    <property type="entry name" value="DUF3723"/>
</dbReference>
<dbReference type="AlphaFoldDB" id="A0A9W9G4L2"/>
<comment type="caution">
    <text evidence="1">The sequence shown here is derived from an EMBL/GenBank/DDBJ whole genome shotgun (WGS) entry which is preliminary data.</text>
</comment>
<dbReference type="GeneID" id="81391286"/>
<gene>
    <name evidence="1" type="ORF">NUU61_001536</name>
</gene>
<evidence type="ECO:0000313" key="1">
    <source>
        <dbReference type="EMBL" id="KAJ5111906.1"/>
    </source>
</evidence>